<evidence type="ECO:0000256" key="5">
    <source>
        <dbReference type="ARBA" id="ARBA00023273"/>
    </source>
</evidence>
<reference evidence="7" key="1">
    <citation type="submission" date="2020-04" db="EMBL/GenBank/DDBJ databases">
        <authorList>
            <person name="Alioto T."/>
            <person name="Alioto T."/>
            <person name="Gomez Garrido J."/>
        </authorList>
    </citation>
    <scope>NUCLEOTIDE SEQUENCE</scope>
    <source>
        <strain evidence="7">A484AB</strain>
    </source>
</reference>
<gene>
    <name evidence="7" type="ORF">PACLA_8A032376</name>
</gene>
<dbReference type="GO" id="GO:0030991">
    <property type="term" value="C:intraciliary transport particle A"/>
    <property type="evidence" value="ECO:0007669"/>
    <property type="project" value="TreeGrafter"/>
</dbReference>
<dbReference type="AlphaFoldDB" id="A0A6S7L2J1"/>
<evidence type="ECO:0000256" key="3">
    <source>
        <dbReference type="ARBA" id="ARBA00022737"/>
    </source>
</evidence>
<evidence type="ECO:0000256" key="1">
    <source>
        <dbReference type="ARBA" id="ARBA00004138"/>
    </source>
</evidence>
<keyword evidence="5" id="KW-0966">Cell projection</keyword>
<keyword evidence="2" id="KW-0853">WD repeat</keyword>
<evidence type="ECO:0000313" key="8">
    <source>
        <dbReference type="Proteomes" id="UP001152795"/>
    </source>
</evidence>
<protein>
    <submittedName>
        <fullName evidence="7">Intraflagellar transport 140 homolog</fullName>
    </submittedName>
</protein>
<dbReference type="EMBL" id="CACRXK020019615">
    <property type="protein sequence ID" value="CAB4033863.1"/>
    <property type="molecule type" value="Genomic_DNA"/>
</dbReference>
<evidence type="ECO:0000256" key="4">
    <source>
        <dbReference type="ARBA" id="ARBA00023069"/>
    </source>
</evidence>
<feature type="non-terminal residue" evidence="7">
    <location>
        <position position="165"/>
    </location>
</feature>
<dbReference type="GO" id="GO:0035721">
    <property type="term" value="P:intraciliary retrograde transport"/>
    <property type="evidence" value="ECO:0007669"/>
    <property type="project" value="TreeGrafter"/>
</dbReference>
<dbReference type="Proteomes" id="UP001152795">
    <property type="component" value="Unassembled WGS sequence"/>
</dbReference>
<feature type="domain" description="IFT140 first beta-propeller" evidence="6">
    <location>
        <begin position="2"/>
        <end position="165"/>
    </location>
</feature>
<dbReference type="InterPro" id="IPR056154">
    <property type="entry name" value="Beta-prop_IFT140_1st"/>
</dbReference>
<comment type="caution">
    <text evidence="7">The sequence shown here is derived from an EMBL/GenBank/DDBJ whole genome shotgun (WGS) entry which is preliminary data.</text>
</comment>
<evidence type="ECO:0000259" key="6">
    <source>
        <dbReference type="Pfam" id="PF23383"/>
    </source>
</evidence>
<dbReference type="GO" id="GO:0005930">
    <property type="term" value="C:axoneme"/>
    <property type="evidence" value="ECO:0007669"/>
    <property type="project" value="TreeGrafter"/>
</dbReference>
<sequence>MVGLARAAVNGDEKALDLFSSAKGKKQPSSQFANSFFFGTADGVVFLVDDKGHTTTSFSVDGSVKTLLYYEGKDILVTVTENMMLTQHSISLDGNTNEIMKVKITAGSGSRYIVWAGQGVLATASGENVLRMLDIGRNENYVLRLESAAYEQGECITCIAYSSMK</sequence>
<keyword evidence="3" id="KW-0677">Repeat</keyword>
<dbReference type="InterPro" id="IPR011047">
    <property type="entry name" value="Quinoprotein_ADH-like_sf"/>
</dbReference>
<evidence type="ECO:0000256" key="2">
    <source>
        <dbReference type="ARBA" id="ARBA00022574"/>
    </source>
</evidence>
<dbReference type="SUPFAM" id="SSF50998">
    <property type="entry name" value="Quinoprotein alcohol dehydrogenase-like"/>
    <property type="match status" value="1"/>
</dbReference>
<organism evidence="7 8">
    <name type="scientific">Paramuricea clavata</name>
    <name type="common">Red gorgonian</name>
    <name type="synonym">Violescent sea-whip</name>
    <dbReference type="NCBI Taxonomy" id="317549"/>
    <lineage>
        <taxon>Eukaryota</taxon>
        <taxon>Metazoa</taxon>
        <taxon>Cnidaria</taxon>
        <taxon>Anthozoa</taxon>
        <taxon>Octocorallia</taxon>
        <taxon>Malacalcyonacea</taxon>
        <taxon>Plexauridae</taxon>
        <taxon>Paramuricea</taxon>
    </lineage>
</organism>
<accession>A0A6S7L2J1</accession>
<dbReference type="PANTHER" id="PTHR15722:SF7">
    <property type="entry name" value="INTRAFLAGELLAR TRANSPORT PROTEIN 140 HOMOLOG"/>
    <property type="match status" value="1"/>
</dbReference>
<dbReference type="GO" id="GO:0036064">
    <property type="term" value="C:ciliary basal body"/>
    <property type="evidence" value="ECO:0007669"/>
    <property type="project" value="TreeGrafter"/>
</dbReference>
<evidence type="ECO:0000313" key="7">
    <source>
        <dbReference type="EMBL" id="CAB4033863.1"/>
    </source>
</evidence>
<keyword evidence="4" id="KW-0969">Cilium</keyword>
<keyword evidence="8" id="KW-1185">Reference proteome</keyword>
<dbReference type="Pfam" id="PF23383">
    <property type="entry name" value="Beta-prop_IFT140_1st"/>
    <property type="match status" value="1"/>
</dbReference>
<comment type="subcellular location">
    <subcellularLocation>
        <location evidence="1">Cell projection</location>
        <location evidence="1">Cilium</location>
    </subcellularLocation>
</comment>
<dbReference type="PANTHER" id="PTHR15722">
    <property type="entry name" value="IFT140/172-RELATED"/>
    <property type="match status" value="1"/>
</dbReference>
<dbReference type="OrthoDB" id="10258787at2759"/>
<proteinExistence type="predicted"/>
<name>A0A6S7L2J1_PARCT</name>